<reference evidence="5 6" key="1">
    <citation type="journal article" date="2024" name="Environ. Microbiol.">
        <title>Novel evolutionary insights on the interactions of the Holosporales (Alphaproteobacteria) with eukaryotic hosts from comparative genomics.</title>
        <authorList>
            <person name="Giovannini M."/>
            <person name="Petroni G."/>
            <person name="Castelli M."/>
        </authorList>
    </citation>
    <scope>NUCLEOTIDE SEQUENCE [LARGE SCALE GENOMIC DNA]</scope>
    <source>
        <strain evidence="5 6">US_Bl 15I1</strain>
    </source>
</reference>
<accession>A0ABZ2C2I4</accession>
<dbReference type="PANTHER" id="PTHR30329:SF21">
    <property type="entry name" value="LIPOPROTEIN YIAD-RELATED"/>
    <property type="match status" value="1"/>
</dbReference>
<evidence type="ECO:0000256" key="2">
    <source>
        <dbReference type="SAM" id="Coils"/>
    </source>
</evidence>
<organism evidence="5 6">
    <name type="scientific">Candidatus Bealeia paramacronuclearis</name>
    <dbReference type="NCBI Taxonomy" id="1921001"/>
    <lineage>
        <taxon>Bacteria</taxon>
        <taxon>Pseudomonadati</taxon>
        <taxon>Pseudomonadota</taxon>
        <taxon>Alphaproteobacteria</taxon>
        <taxon>Holosporales</taxon>
        <taxon>Holosporaceae</taxon>
        <taxon>Candidatus Bealeia</taxon>
    </lineage>
</organism>
<proteinExistence type="predicted"/>
<keyword evidence="2" id="KW-0175">Coiled coil</keyword>
<evidence type="ECO:0000313" key="6">
    <source>
        <dbReference type="Proteomes" id="UP001330434"/>
    </source>
</evidence>
<keyword evidence="1 3" id="KW-0472">Membrane</keyword>
<dbReference type="PROSITE" id="PS51123">
    <property type="entry name" value="OMPA_2"/>
    <property type="match status" value="1"/>
</dbReference>
<dbReference type="InterPro" id="IPR006665">
    <property type="entry name" value="OmpA-like"/>
</dbReference>
<protein>
    <submittedName>
        <fullName evidence="5">Lipoprotein YiaD</fullName>
    </submittedName>
</protein>
<dbReference type="SUPFAM" id="SSF103088">
    <property type="entry name" value="OmpA-like"/>
    <property type="match status" value="1"/>
</dbReference>
<dbReference type="NCBIfam" id="NF006543">
    <property type="entry name" value="PRK09039.1-2"/>
    <property type="match status" value="1"/>
</dbReference>
<dbReference type="EMBL" id="CP133270">
    <property type="protein sequence ID" value="WVX66595.1"/>
    <property type="molecule type" value="Genomic_DNA"/>
</dbReference>
<dbReference type="Gene3D" id="3.30.1330.60">
    <property type="entry name" value="OmpA-like domain"/>
    <property type="match status" value="1"/>
</dbReference>
<feature type="transmembrane region" description="Helical" evidence="3">
    <location>
        <begin position="21"/>
        <end position="47"/>
    </location>
</feature>
<dbReference type="CDD" id="cd07185">
    <property type="entry name" value="OmpA_C-like"/>
    <property type="match status" value="1"/>
</dbReference>
<evidence type="ECO:0000313" key="5">
    <source>
        <dbReference type="EMBL" id="WVX66595.1"/>
    </source>
</evidence>
<keyword evidence="3" id="KW-0812">Transmembrane</keyword>
<keyword evidence="5" id="KW-0449">Lipoprotein</keyword>
<feature type="coiled-coil region" evidence="2">
    <location>
        <begin position="114"/>
        <end position="169"/>
    </location>
</feature>
<dbReference type="InterPro" id="IPR036737">
    <property type="entry name" value="OmpA-like_sf"/>
</dbReference>
<dbReference type="Proteomes" id="UP001330434">
    <property type="component" value="Chromosome"/>
</dbReference>
<keyword evidence="3" id="KW-1133">Transmembrane helix</keyword>
<evidence type="ECO:0000256" key="3">
    <source>
        <dbReference type="SAM" id="Phobius"/>
    </source>
</evidence>
<evidence type="ECO:0000259" key="4">
    <source>
        <dbReference type="PROSITE" id="PS51123"/>
    </source>
</evidence>
<name>A0ABZ2C2I4_9PROT</name>
<evidence type="ECO:0000256" key="1">
    <source>
        <dbReference type="PROSITE-ProRule" id="PRU00473"/>
    </source>
</evidence>
<dbReference type="InterPro" id="IPR050330">
    <property type="entry name" value="Bact_OuterMem_StrucFunc"/>
</dbReference>
<feature type="domain" description="OmpA-like" evidence="4">
    <location>
        <begin position="198"/>
        <end position="324"/>
    </location>
</feature>
<gene>
    <name evidence="5" type="ORF">Bealeia1_00774</name>
</gene>
<dbReference type="PANTHER" id="PTHR30329">
    <property type="entry name" value="STATOR ELEMENT OF FLAGELLAR MOTOR COMPLEX"/>
    <property type="match status" value="1"/>
</dbReference>
<sequence length="324" mass="36146">MSVGSLRRNRLVQEEFSIWPGFVDVFATLIIVMLFALMIFVVTQFYLSDALSGSERNVQSLRTKIQEVSQLLGLEQKKSQDLHQSLLLTSDQLKTLQQAKAALEASLGQEQIAHQSANVQLAALQQELSELNQQLQKISEAFQLSESTKEQQKIEIADLGKKLNDALATKVKELEKYRSEFFGKLKDVLGERSDIRIVGDRFVFSSEVLFGSGAAVLEKKGQEKLNGLAKSLKIIAKEMPADLNWVLRVDGHTDDLPIHTDKFDSNWELSTARALAVVKYLEKQGIPAKHLAAAGFGQYHPLEAGSTDNARAKNRRIELKLDQG</sequence>
<dbReference type="Pfam" id="PF00691">
    <property type="entry name" value="OmpA"/>
    <property type="match status" value="1"/>
</dbReference>
<keyword evidence="6" id="KW-1185">Reference proteome</keyword>